<feature type="region of interest" description="Disordered" evidence="1">
    <location>
        <begin position="91"/>
        <end position="116"/>
    </location>
</feature>
<reference evidence="2 3" key="1">
    <citation type="submission" date="2019-05" db="EMBL/GenBank/DDBJ databases">
        <title>Another draft genome of Portunus trituberculatus and its Hox gene families provides insights of decapod evolution.</title>
        <authorList>
            <person name="Jeong J.-H."/>
            <person name="Song I."/>
            <person name="Kim S."/>
            <person name="Choi T."/>
            <person name="Kim D."/>
            <person name="Ryu S."/>
            <person name="Kim W."/>
        </authorList>
    </citation>
    <scope>NUCLEOTIDE SEQUENCE [LARGE SCALE GENOMIC DNA]</scope>
    <source>
        <tissue evidence="2">Muscle</tissue>
    </source>
</reference>
<evidence type="ECO:0000313" key="3">
    <source>
        <dbReference type="Proteomes" id="UP000324222"/>
    </source>
</evidence>
<dbReference type="Proteomes" id="UP000324222">
    <property type="component" value="Unassembled WGS sequence"/>
</dbReference>
<keyword evidence="3" id="KW-1185">Reference proteome</keyword>
<accession>A0A5B7EK31</accession>
<dbReference type="AlphaFoldDB" id="A0A5B7EK31"/>
<gene>
    <name evidence="2" type="ORF">E2C01_028224</name>
</gene>
<name>A0A5B7EK31_PORTR</name>
<dbReference type="EMBL" id="VSRR010003139">
    <property type="protein sequence ID" value="MPC34821.1"/>
    <property type="molecule type" value="Genomic_DNA"/>
</dbReference>
<proteinExistence type="predicted"/>
<evidence type="ECO:0000256" key="1">
    <source>
        <dbReference type="SAM" id="MobiDB-lite"/>
    </source>
</evidence>
<comment type="caution">
    <text evidence="2">The sequence shown here is derived from an EMBL/GenBank/DDBJ whole genome shotgun (WGS) entry which is preliminary data.</text>
</comment>
<protein>
    <submittedName>
        <fullName evidence="2">Uncharacterized protein</fullName>
    </submittedName>
</protein>
<organism evidence="2 3">
    <name type="scientific">Portunus trituberculatus</name>
    <name type="common">Swimming crab</name>
    <name type="synonym">Neptunus trituberculatus</name>
    <dbReference type="NCBI Taxonomy" id="210409"/>
    <lineage>
        <taxon>Eukaryota</taxon>
        <taxon>Metazoa</taxon>
        <taxon>Ecdysozoa</taxon>
        <taxon>Arthropoda</taxon>
        <taxon>Crustacea</taxon>
        <taxon>Multicrustacea</taxon>
        <taxon>Malacostraca</taxon>
        <taxon>Eumalacostraca</taxon>
        <taxon>Eucarida</taxon>
        <taxon>Decapoda</taxon>
        <taxon>Pleocyemata</taxon>
        <taxon>Brachyura</taxon>
        <taxon>Eubrachyura</taxon>
        <taxon>Portunoidea</taxon>
        <taxon>Portunidae</taxon>
        <taxon>Portuninae</taxon>
        <taxon>Portunus</taxon>
    </lineage>
</organism>
<sequence>MATAPLCQDKTARATCTADEWRTPRMGHCAMTPELMNMAVRRINITELSGNPNVPASCGDSCVWSREFQHAETNYIVVQCGVRLAAGDGGGGGREGAAAGGSNSIHPAPLAPDTRNKPGGVKYPSLFILGWFICQSCIRKLNH</sequence>
<evidence type="ECO:0000313" key="2">
    <source>
        <dbReference type="EMBL" id="MPC34821.1"/>
    </source>
</evidence>